<dbReference type="HAMAP" id="MF_01152">
    <property type="entry name" value="DnaJ"/>
    <property type="match status" value="1"/>
</dbReference>
<dbReference type="SUPFAM" id="SSF81383">
    <property type="entry name" value="F-box domain"/>
    <property type="match status" value="1"/>
</dbReference>
<dbReference type="PANTHER" id="PTHR43096:SF36">
    <property type="entry name" value="CHAPERONE PROTEIN DNAJ 1, MITOCHONDRIAL"/>
    <property type="match status" value="1"/>
</dbReference>
<dbReference type="PANTHER" id="PTHR43096">
    <property type="entry name" value="DNAJ HOMOLOG 1, MITOCHONDRIAL-RELATED"/>
    <property type="match status" value="1"/>
</dbReference>
<dbReference type="Pfam" id="PF01556">
    <property type="entry name" value="DnaJ_C"/>
    <property type="match status" value="1"/>
</dbReference>
<dbReference type="GO" id="GO:0005524">
    <property type="term" value="F:ATP binding"/>
    <property type="evidence" value="ECO:0007669"/>
    <property type="project" value="InterPro"/>
</dbReference>
<dbReference type="Pfam" id="PF00646">
    <property type="entry name" value="F-box"/>
    <property type="match status" value="1"/>
</dbReference>
<dbReference type="PROSITE" id="PS51188">
    <property type="entry name" value="ZF_CR"/>
    <property type="match status" value="1"/>
</dbReference>
<dbReference type="Gene3D" id="1.10.287.110">
    <property type="entry name" value="DnaJ domain"/>
    <property type="match status" value="1"/>
</dbReference>
<evidence type="ECO:0000256" key="3">
    <source>
        <dbReference type="ARBA" id="ARBA00022771"/>
    </source>
</evidence>
<feature type="compositionally biased region" description="Basic residues" evidence="6">
    <location>
        <begin position="1"/>
        <end position="14"/>
    </location>
</feature>
<dbReference type="PRINTS" id="PR00625">
    <property type="entry name" value="JDOMAIN"/>
</dbReference>
<feature type="domain" description="CR-type" evidence="8">
    <location>
        <begin position="337"/>
        <end position="411"/>
    </location>
</feature>
<dbReference type="CDD" id="cd10719">
    <property type="entry name" value="DnaJ_zf"/>
    <property type="match status" value="1"/>
</dbReference>
<dbReference type="CDD" id="cd10747">
    <property type="entry name" value="DnaJ_C"/>
    <property type="match status" value="1"/>
</dbReference>
<name>A0A817AB70_BRANA</name>
<dbReference type="InterPro" id="IPR012724">
    <property type="entry name" value="DnaJ"/>
</dbReference>
<dbReference type="PROSITE" id="PS00636">
    <property type="entry name" value="DNAJ_1"/>
    <property type="match status" value="1"/>
</dbReference>
<dbReference type="Gene3D" id="2.60.260.20">
    <property type="entry name" value="Urease metallochaperone UreE, N-terminal domain"/>
    <property type="match status" value="2"/>
</dbReference>
<keyword evidence="2" id="KW-0677">Repeat</keyword>
<reference evidence="9" key="1">
    <citation type="submission" date="2021-01" db="EMBL/GenBank/DDBJ databases">
        <authorList>
            <consortium name="Genoscope - CEA"/>
            <person name="William W."/>
        </authorList>
    </citation>
    <scope>NUCLEOTIDE SEQUENCE</scope>
</reference>
<sequence length="591" mass="67315">MRVFKKNKKRRRREKSRDDRSQPNHIPLDLTFEILSRLPAKSIVRYQCVSKLWSSFTTLPSFINSFASRSSSRSPRLLLTFTLQGKHFVFSFPQNQNPEGSYSPVYSYHMKNAYNDYIRSESVHGLILLYGFRIWNPSLRRIFTLPHPEEHIPISLCSQLNRLCLTSLRRFSGVYRRDEHLTPRSDCDQKPFLFERYIHSTGISFSSARNYYDVLGVSPKATRDEIKKSFHELAKKFHPDTNRNNPSAKKKFQEIREAYETLGNSERREEYDKVRYRNSEYVNNDGSGAERFRRAYQSNFSDSFHKIFSEIFEDQSNPPSPDIRVELTLSLYESLKGCTKRLEFDAYVFCDSCDGLGHSLDAATRVCPTCRGLGRVTIPPFTAQCQTCKGSGHIVKEHCMSCRGSGVVEATKTVEVVIPGGMESGATVTIEDAGHVRSRTSRPGKLYIKFKVANDSTFSRDGSDIYVDANISFTQAILGGKVVVPTLSGKTEIDIPKGAQPGELLILRGKGLPKQGFFVDHGDQYVRLRVSVPTELNERQRAILEEFAKEEINSELSGSAEGSWWDRMGPRIIRDFSLVVLLAILLRKLMG</sequence>
<evidence type="ECO:0000256" key="1">
    <source>
        <dbReference type="ARBA" id="ARBA00022723"/>
    </source>
</evidence>
<dbReference type="InterPro" id="IPR036410">
    <property type="entry name" value="HSP_DnaJ_Cys-rich_dom_sf"/>
</dbReference>
<feature type="zinc finger region" description="CR-type" evidence="5">
    <location>
        <begin position="337"/>
        <end position="411"/>
    </location>
</feature>
<keyword evidence="3 5" id="KW-0863">Zinc-finger</keyword>
<dbReference type="SUPFAM" id="SSF57938">
    <property type="entry name" value="DnaJ/Hsp40 cysteine-rich domain"/>
    <property type="match status" value="1"/>
</dbReference>
<keyword evidence="4 5" id="KW-0862">Zinc</keyword>
<dbReference type="CDD" id="cd06257">
    <property type="entry name" value="DnaJ"/>
    <property type="match status" value="1"/>
</dbReference>
<dbReference type="GO" id="GO:0051082">
    <property type="term" value="F:unfolded protein binding"/>
    <property type="evidence" value="ECO:0007669"/>
    <property type="project" value="InterPro"/>
</dbReference>
<dbReference type="InterPro" id="IPR008971">
    <property type="entry name" value="HSP40/DnaJ_pept-bd"/>
</dbReference>
<dbReference type="InterPro" id="IPR001623">
    <property type="entry name" value="DnaJ_domain"/>
</dbReference>
<evidence type="ECO:0000313" key="9">
    <source>
        <dbReference type="EMBL" id="CAF2252609.1"/>
    </source>
</evidence>
<dbReference type="InterPro" id="IPR036047">
    <property type="entry name" value="F-box-like_dom_sf"/>
</dbReference>
<dbReference type="GO" id="GO:0009408">
    <property type="term" value="P:response to heat"/>
    <property type="evidence" value="ECO:0007669"/>
    <property type="project" value="InterPro"/>
</dbReference>
<dbReference type="Pfam" id="PF00684">
    <property type="entry name" value="DnaJ_CXXCXGXG"/>
    <property type="match status" value="1"/>
</dbReference>
<dbReference type="InterPro" id="IPR001810">
    <property type="entry name" value="F-box_dom"/>
</dbReference>
<evidence type="ECO:0000259" key="8">
    <source>
        <dbReference type="PROSITE" id="PS51188"/>
    </source>
</evidence>
<dbReference type="SUPFAM" id="SSF46565">
    <property type="entry name" value="Chaperone J-domain"/>
    <property type="match status" value="1"/>
</dbReference>
<dbReference type="GO" id="GO:0031072">
    <property type="term" value="F:heat shock protein binding"/>
    <property type="evidence" value="ECO:0007669"/>
    <property type="project" value="InterPro"/>
</dbReference>
<dbReference type="PROSITE" id="PS50076">
    <property type="entry name" value="DNAJ_2"/>
    <property type="match status" value="1"/>
</dbReference>
<accession>A0A817AB70</accession>
<evidence type="ECO:0000256" key="5">
    <source>
        <dbReference type="PROSITE-ProRule" id="PRU00546"/>
    </source>
</evidence>
<evidence type="ECO:0000259" key="7">
    <source>
        <dbReference type="PROSITE" id="PS50076"/>
    </source>
</evidence>
<dbReference type="FunFam" id="2.60.260.20:FF:000005">
    <property type="entry name" value="Chaperone protein dnaJ 1, mitochondrial"/>
    <property type="match status" value="1"/>
</dbReference>
<dbReference type="InterPro" id="IPR036869">
    <property type="entry name" value="J_dom_sf"/>
</dbReference>
<evidence type="ECO:0000256" key="4">
    <source>
        <dbReference type="ARBA" id="ARBA00022833"/>
    </source>
</evidence>
<dbReference type="SMART" id="SM00271">
    <property type="entry name" value="DnaJ"/>
    <property type="match status" value="1"/>
</dbReference>
<dbReference type="InterPro" id="IPR018253">
    <property type="entry name" value="DnaJ_domain_CS"/>
</dbReference>
<dbReference type="AlphaFoldDB" id="A0A817AB70"/>
<dbReference type="InterPro" id="IPR002939">
    <property type="entry name" value="DnaJ_C"/>
</dbReference>
<dbReference type="Pfam" id="PF08268">
    <property type="entry name" value="FBA_3"/>
    <property type="match status" value="1"/>
</dbReference>
<dbReference type="Proteomes" id="UP001295469">
    <property type="component" value="Chromosome A08"/>
</dbReference>
<evidence type="ECO:0000256" key="2">
    <source>
        <dbReference type="ARBA" id="ARBA00022737"/>
    </source>
</evidence>
<dbReference type="Gene3D" id="2.10.230.10">
    <property type="entry name" value="Heat shock protein DnaJ, cysteine-rich domain"/>
    <property type="match status" value="1"/>
</dbReference>
<feature type="domain" description="J" evidence="7">
    <location>
        <begin position="210"/>
        <end position="275"/>
    </location>
</feature>
<proteinExistence type="inferred from homology"/>
<feature type="region of interest" description="Disordered" evidence="6">
    <location>
        <begin position="1"/>
        <end position="23"/>
    </location>
</feature>
<dbReference type="SUPFAM" id="SSF49493">
    <property type="entry name" value="HSP40/DnaJ peptide-binding domain"/>
    <property type="match status" value="2"/>
</dbReference>
<evidence type="ECO:0000256" key="6">
    <source>
        <dbReference type="SAM" id="MobiDB-lite"/>
    </source>
</evidence>
<gene>
    <name evidence="9" type="ORF">DARMORV10_A08P25770.1</name>
</gene>
<dbReference type="GO" id="GO:0008270">
    <property type="term" value="F:zinc ion binding"/>
    <property type="evidence" value="ECO:0007669"/>
    <property type="project" value="UniProtKB-KW"/>
</dbReference>
<dbReference type="SMART" id="SM00256">
    <property type="entry name" value="FBOX"/>
    <property type="match status" value="1"/>
</dbReference>
<organism evidence="9">
    <name type="scientific">Brassica napus</name>
    <name type="common">Rape</name>
    <dbReference type="NCBI Taxonomy" id="3708"/>
    <lineage>
        <taxon>Eukaryota</taxon>
        <taxon>Viridiplantae</taxon>
        <taxon>Streptophyta</taxon>
        <taxon>Embryophyta</taxon>
        <taxon>Tracheophyta</taxon>
        <taxon>Spermatophyta</taxon>
        <taxon>Magnoliopsida</taxon>
        <taxon>eudicotyledons</taxon>
        <taxon>Gunneridae</taxon>
        <taxon>Pentapetalae</taxon>
        <taxon>rosids</taxon>
        <taxon>malvids</taxon>
        <taxon>Brassicales</taxon>
        <taxon>Brassicaceae</taxon>
        <taxon>Brassiceae</taxon>
        <taxon>Brassica</taxon>
    </lineage>
</organism>
<dbReference type="Pfam" id="PF00226">
    <property type="entry name" value="DnaJ"/>
    <property type="match status" value="1"/>
</dbReference>
<keyword evidence="1 5" id="KW-0479">Metal-binding</keyword>
<dbReference type="InterPro" id="IPR001305">
    <property type="entry name" value="HSP_DnaJ_Cys-rich_dom"/>
</dbReference>
<dbReference type="EMBL" id="HG994362">
    <property type="protein sequence ID" value="CAF2252609.1"/>
    <property type="molecule type" value="Genomic_DNA"/>
</dbReference>
<dbReference type="GO" id="GO:0006457">
    <property type="term" value="P:protein folding"/>
    <property type="evidence" value="ECO:0007669"/>
    <property type="project" value="InterPro"/>
</dbReference>
<dbReference type="InterPro" id="IPR013187">
    <property type="entry name" value="F-box-assoc_dom_typ3"/>
</dbReference>
<protein>
    <submittedName>
        <fullName evidence="9">(rape) hypothetical protein</fullName>
    </submittedName>
</protein>